<comment type="similarity">
    <text evidence="1">Belongs to the short-chain dehydrogenases/reductases (SDR) family.</text>
</comment>
<sequence>MGDGRLAGRTAIITGAGDGIGRGVARRFAAEGAKVLVAEIDEETGTRTARELAAEFGADARFVRTDVTDRAQVEAMVEAAAEAWGRIDILVNNAWGSVGPMGRVENKTDEQLDRGFAMGYYGPFWAMRAAFPHMKRQGWGRVVNMCSLNGVNAHMGTLEYNSAKEALRTLTRTAAREWAPTGVVVNAVCPGAKSAAFARRMAENPELEAAAGRSNPMGRMGDPELDIAPVVLFLAGEDARYLTGNTLFVDGGAHINGVAWAPDLDAS</sequence>
<evidence type="ECO:0000259" key="3">
    <source>
        <dbReference type="SMART" id="SM00822"/>
    </source>
</evidence>
<keyword evidence="5" id="KW-1185">Reference proteome</keyword>
<dbReference type="PROSITE" id="PS00061">
    <property type="entry name" value="ADH_SHORT"/>
    <property type="match status" value="1"/>
</dbReference>
<evidence type="ECO:0000313" key="4">
    <source>
        <dbReference type="EMBL" id="GIH66255.1"/>
    </source>
</evidence>
<dbReference type="InterPro" id="IPR057326">
    <property type="entry name" value="KR_dom"/>
</dbReference>
<organism evidence="4 5">
    <name type="scientific">Microbispora siamensis</name>
    <dbReference type="NCBI Taxonomy" id="564413"/>
    <lineage>
        <taxon>Bacteria</taxon>
        <taxon>Bacillati</taxon>
        <taxon>Actinomycetota</taxon>
        <taxon>Actinomycetes</taxon>
        <taxon>Streptosporangiales</taxon>
        <taxon>Streptosporangiaceae</taxon>
        <taxon>Microbispora</taxon>
    </lineage>
</organism>
<dbReference type="InterPro" id="IPR020904">
    <property type="entry name" value="Sc_DH/Rdtase_CS"/>
</dbReference>
<proteinExistence type="inferred from homology"/>
<dbReference type="PRINTS" id="PR00080">
    <property type="entry name" value="SDRFAMILY"/>
</dbReference>
<dbReference type="PANTHER" id="PTHR43639">
    <property type="entry name" value="OXIDOREDUCTASE, SHORT-CHAIN DEHYDROGENASE/REDUCTASE FAMILY (AFU_ORTHOLOGUE AFUA_5G02870)"/>
    <property type="match status" value="1"/>
</dbReference>
<evidence type="ECO:0000256" key="1">
    <source>
        <dbReference type="ARBA" id="ARBA00006484"/>
    </source>
</evidence>
<dbReference type="CDD" id="cd05233">
    <property type="entry name" value="SDR_c"/>
    <property type="match status" value="1"/>
</dbReference>
<dbReference type="SMART" id="SM00822">
    <property type="entry name" value="PKS_KR"/>
    <property type="match status" value="1"/>
</dbReference>
<feature type="domain" description="Ketoreductase" evidence="3">
    <location>
        <begin position="9"/>
        <end position="191"/>
    </location>
</feature>
<dbReference type="PANTHER" id="PTHR43639:SF1">
    <property type="entry name" value="SHORT-CHAIN DEHYDROGENASE_REDUCTASE FAMILY PROTEIN"/>
    <property type="match status" value="1"/>
</dbReference>
<evidence type="ECO:0000256" key="2">
    <source>
        <dbReference type="ARBA" id="ARBA00023002"/>
    </source>
</evidence>
<dbReference type="EMBL" id="BOOF01000051">
    <property type="protein sequence ID" value="GIH66255.1"/>
    <property type="molecule type" value="Genomic_DNA"/>
</dbReference>
<dbReference type="PRINTS" id="PR00081">
    <property type="entry name" value="GDHRDH"/>
</dbReference>
<dbReference type="Proteomes" id="UP000660454">
    <property type="component" value="Unassembled WGS sequence"/>
</dbReference>
<dbReference type="Pfam" id="PF13561">
    <property type="entry name" value="adh_short_C2"/>
    <property type="match status" value="1"/>
</dbReference>
<dbReference type="NCBIfam" id="NF005559">
    <property type="entry name" value="PRK07231.1"/>
    <property type="match status" value="1"/>
</dbReference>
<reference evidence="4 5" key="1">
    <citation type="submission" date="2021-01" db="EMBL/GenBank/DDBJ databases">
        <title>Whole genome shotgun sequence of Microbispora siamensis NBRC 104113.</title>
        <authorList>
            <person name="Komaki H."/>
            <person name="Tamura T."/>
        </authorList>
    </citation>
    <scope>NUCLEOTIDE SEQUENCE [LARGE SCALE GENOMIC DNA]</scope>
    <source>
        <strain evidence="4 5">NBRC 104113</strain>
    </source>
</reference>
<protein>
    <submittedName>
        <fullName evidence="4">3-oxoacyl-ACP reductase</fullName>
    </submittedName>
</protein>
<gene>
    <name evidence="4" type="primary">ditI</name>
    <name evidence="4" type="ORF">Msi02_70720</name>
</gene>
<accession>A0ABQ4GXV3</accession>
<keyword evidence="2" id="KW-0560">Oxidoreductase</keyword>
<comment type="caution">
    <text evidence="4">The sequence shown here is derived from an EMBL/GenBank/DDBJ whole genome shotgun (WGS) entry which is preliminary data.</text>
</comment>
<dbReference type="Gene3D" id="3.40.50.720">
    <property type="entry name" value="NAD(P)-binding Rossmann-like Domain"/>
    <property type="match status" value="1"/>
</dbReference>
<dbReference type="SUPFAM" id="SSF51735">
    <property type="entry name" value="NAD(P)-binding Rossmann-fold domains"/>
    <property type="match status" value="1"/>
</dbReference>
<name>A0ABQ4GXV3_9ACTN</name>
<dbReference type="InterPro" id="IPR036291">
    <property type="entry name" value="NAD(P)-bd_dom_sf"/>
</dbReference>
<dbReference type="InterPro" id="IPR002347">
    <property type="entry name" value="SDR_fam"/>
</dbReference>
<evidence type="ECO:0000313" key="5">
    <source>
        <dbReference type="Proteomes" id="UP000660454"/>
    </source>
</evidence>
<dbReference type="RefSeq" id="WP_204052121.1">
    <property type="nucleotide sequence ID" value="NZ_BOOF01000051.1"/>
</dbReference>